<proteinExistence type="predicted"/>
<dbReference type="AlphaFoldDB" id="A0A915HGA9"/>
<reference evidence="2" key="1">
    <citation type="submission" date="2022-11" db="UniProtKB">
        <authorList>
            <consortium name="WormBaseParasite"/>
        </authorList>
    </citation>
    <scope>IDENTIFICATION</scope>
</reference>
<sequence>MGQGEMGAKRQDKSEVWTIICGYIFPKQEQSLTNKNSNCQSRKLFPTPSPHSIRFNDMRYPKINIHIRKAAYRHNNLDFDL</sequence>
<protein>
    <submittedName>
        <fullName evidence="2">Uncharacterized protein</fullName>
    </submittedName>
</protein>
<dbReference type="Proteomes" id="UP000887565">
    <property type="component" value="Unplaced"/>
</dbReference>
<accession>A0A915HGA9</accession>
<evidence type="ECO:0000313" key="2">
    <source>
        <dbReference type="WBParaSite" id="nRc.2.0.1.t00675-RA"/>
    </source>
</evidence>
<organism evidence="1 2">
    <name type="scientific">Romanomermis culicivorax</name>
    <name type="common">Nematode worm</name>
    <dbReference type="NCBI Taxonomy" id="13658"/>
    <lineage>
        <taxon>Eukaryota</taxon>
        <taxon>Metazoa</taxon>
        <taxon>Ecdysozoa</taxon>
        <taxon>Nematoda</taxon>
        <taxon>Enoplea</taxon>
        <taxon>Dorylaimia</taxon>
        <taxon>Mermithida</taxon>
        <taxon>Mermithoidea</taxon>
        <taxon>Mermithidae</taxon>
        <taxon>Romanomermis</taxon>
    </lineage>
</organism>
<name>A0A915HGA9_ROMCU</name>
<dbReference type="WBParaSite" id="nRc.2.0.1.t00675-RA">
    <property type="protein sequence ID" value="nRc.2.0.1.t00675-RA"/>
    <property type="gene ID" value="nRc.2.0.1.g00675"/>
</dbReference>
<evidence type="ECO:0000313" key="1">
    <source>
        <dbReference type="Proteomes" id="UP000887565"/>
    </source>
</evidence>
<keyword evidence="1" id="KW-1185">Reference proteome</keyword>